<accession>A0A1I7YC81</accession>
<evidence type="ECO:0000313" key="2">
    <source>
        <dbReference type="WBParaSite" id="L893_g14904.t1"/>
    </source>
</evidence>
<protein>
    <submittedName>
        <fullName evidence="2">Uncharacterized protein</fullName>
    </submittedName>
</protein>
<organism evidence="1 2">
    <name type="scientific">Steinernema glaseri</name>
    <dbReference type="NCBI Taxonomy" id="37863"/>
    <lineage>
        <taxon>Eukaryota</taxon>
        <taxon>Metazoa</taxon>
        <taxon>Ecdysozoa</taxon>
        <taxon>Nematoda</taxon>
        <taxon>Chromadorea</taxon>
        <taxon>Rhabditida</taxon>
        <taxon>Tylenchina</taxon>
        <taxon>Panagrolaimomorpha</taxon>
        <taxon>Strongyloidoidea</taxon>
        <taxon>Steinernematidae</taxon>
        <taxon>Steinernema</taxon>
    </lineage>
</organism>
<dbReference type="AlphaFoldDB" id="A0A1I7YC81"/>
<evidence type="ECO:0000313" key="1">
    <source>
        <dbReference type="Proteomes" id="UP000095287"/>
    </source>
</evidence>
<dbReference type="WBParaSite" id="L893_g14904.t1">
    <property type="protein sequence ID" value="L893_g14904.t1"/>
    <property type="gene ID" value="L893_g14904"/>
</dbReference>
<name>A0A1I7YC81_9BILA</name>
<keyword evidence="1" id="KW-1185">Reference proteome</keyword>
<proteinExistence type="predicted"/>
<reference evidence="2" key="1">
    <citation type="submission" date="2016-11" db="UniProtKB">
        <authorList>
            <consortium name="WormBaseParasite"/>
        </authorList>
    </citation>
    <scope>IDENTIFICATION</scope>
</reference>
<sequence length="74" mass="8205">MQCIHSCRGRSPLNGPYLFLPVCKKAALLTSKQKNKWADPGEVLLFIRREFCVPTSSRGSLSLCSVPTRLGALR</sequence>
<dbReference type="Proteomes" id="UP000095287">
    <property type="component" value="Unplaced"/>
</dbReference>